<evidence type="ECO:0000313" key="1">
    <source>
        <dbReference type="EMBL" id="ACC42846.1"/>
    </source>
</evidence>
<keyword evidence="2" id="KW-1185">Reference proteome</keyword>
<dbReference type="EMBL" id="CP000854">
    <property type="protein sequence ID" value="ACC42846.1"/>
    <property type="molecule type" value="Genomic_DNA"/>
</dbReference>
<protein>
    <submittedName>
        <fullName evidence="1">Uncharacterized protein</fullName>
    </submittedName>
</protein>
<organism evidence="1 2">
    <name type="scientific">Mycobacterium marinum (strain ATCC BAA-535 / M)</name>
    <dbReference type="NCBI Taxonomy" id="216594"/>
    <lineage>
        <taxon>Bacteria</taxon>
        <taxon>Bacillati</taxon>
        <taxon>Actinomycetota</taxon>
        <taxon>Actinomycetes</taxon>
        <taxon>Mycobacteriales</taxon>
        <taxon>Mycobacteriaceae</taxon>
        <taxon>Mycobacterium</taxon>
        <taxon>Mycobacterium ulcerans group</taxon>
    </lineage>
</organism>
<sequence length="222" mass="24953">MSNYPSLDRALTDLGDKNDRCRQDLYYCDVTFLRQERRALRQDIQASVYVLLGAAIEDFTRTIVNTVVDEITSQAIAHSDLALNLLAISIGGPFLALQEVRGLKMWRKRIELLSHAESQQVATLPNDYVPLDGKTIRPDHYEVIWLVFGFDGPSLPDPRTGLALKMIADYRNLVAHGEQDTATVAGLQPVDAVLRLIDQIDGLAVHVYDAAVDYLDNRQYLR</sequence>
<proteinExistence type="predicted"/>
<dbReference type="STRING" id="216594.MMAR_4439"/>
<name>B2HDG2_MYCMM</name>
<dbReference type="AlphaFoldDB" id="B2HDG2"/>
<dbReference type="KEGG" id="mmi:MMAR_4439"/>
<dbReference type="eggNOG" id="ENOG5030VUX">
    <property type="taxonomic scope" value="Bacteria"/>
</dbReference>
<accession>B2HDG2</accession>
<evidence type="ECO:0000313" key="2">
    <source>
        <dbReference type="Proteomes" id="UP000001190"/>
    </source>
</evidence>
<dbReference type="HOGENOM" id="CLU_1244193_0_0_11"/>
<gene>
    <name evidence="1" type="ordered locus">MMAR_4439</name>
</gene>
<reference evidence="1 2" key="1">
    <citation type="journal article" date="2008" name="Genome Res.">
        <title>Insights from the complete genome sequence of Mycobacterium marinum on the evolution of Mycobacterium tuberculosis.</title>
        <authorList>
            <person name="Stinear T.P."/>
            <person name="Seemann T."/>
            <person name="Harrison P.F."/>
            <person name="Jenkin G.A."/>
            <person name="Davies J.K."/>
            <person name="Johnson P.D."/>
            <person name="Abdellah Z."/>
            <person name="Arrowsmith C."/>
            <person name="Chillingworth T."/>
            <person name="Churcher C."/>
            <person name="Clarke K."/>
            <person name="Cronin A."/>
            <person name="Davis P."/>
            <person name="Goodhead I."/>
            <person name="Holroyd N."/>
            <person name="Jagels K."/>
            <person name="Lord A."/>
            <person name="Moule S."/>
            <person name="Mungall K."/>
            <person name="Norbertczak H."/>
            <person name="Quail M.A."/>
            <person name="Rabbinowitsch E."/>
            <person name="Walker D."/>
            <person name="White B."/>
            <person name="Whitehead S."/>
            <person name="Small P.L."/>
            <person name="Brosch R."/>
            <person name="Ramakrishnan L."/>
            <person name="Fischbach M.A."/>
            <person name="Parkhill J."/>
            <person name="Cole S.T."/>
        </authorList>
    </citation>
    <scope>NUCLEOTIDE SEQUENCE [LARGE SCALE GENOMIC DNA]</scope>
    <source>
        <strain evidence="2">ATCC BAA-535 / M</strain>
    </source>
</reference>
<dbReference type="Proteomes" id="UP000001190">
    <property type="component" value="Chromosome"/>
</dbReference>